<evidence type="ECO:0000313" key="3">
    <source>
        <dbReference type="Proteomes" id="UP000472272"/>
    </source>
</evidence>
<sequence>MESFVRRYLDKQKRRASVSDICPPPLLPLTRDDIKPGTENDRLGLVRDTMFQNHLILKPELGRTLRRCAKIPGSDFVYGLTLRGTDGGMPEAIGNWRVMTPTVTKKKEKPKDYIVMNYRGIKAGLFTAKEHYLYRQHHDVRRKGADGDRFPRDPPRLPDAMTYGRPYRPSTPFIDVFQHKWNTWLPLCHQRTTSQPVESACCHNLTQCNSPPATLAAVGFSK</sequence>
<dbReference type="PANTHER" id="PTHR28617:SF1">
    <property type="entry name" value="CILIA- AND FLAGELLA-ASSOCIATED PROTEIN 77"/>
    <property type="match status" value="1"/>
</dbReference>
<dbReference type="PANTHER" id="PTHR28617">
    <property type="entry name" value="CILIA- AND FLAGELLA-ASSOCIATED PROTEIN 77"/>
    <property type="match status" value="1"/>
</dbReference>
<feature type="compositionally biased region" description="Basic and acidic residues" evidence="1">
    <location>
        <begin position="143"/>
        <end position="156"/>
    </location>
</feature>
<evidence type="ECO:0008006" key="4">
    <source>
        <dbReference type="Google" id="ProtNLM"/>
    </source>
</evidence>
<name>A0A670I6B4_PODMU</name>
<dbReference type="AlphaFoldDB" id="A0A670I6B4"/>
<proteinExistence type="predicted"/>
<keyword evidence="3" id="KW-1185">Reference proteome</keyword>
<organism evidence="2 3">
    <name type="scientific">Podarcis muralis</name>
    <name type="common">Wall lizard</name>
    <name type="synonym">Lacerta muralis</name>
    <dbReference type="NCBI Taxonomy" id="64176"/>
    <lineage>
        <taxon>Eukaryota</taxon>
        <taxon>Metazoa</taxon>
        <taxon>Chordata</taxon>
        <taxon>Craniata</taxon>
        <taxon>Vertebrata</taxon>
        <taxon>Euteleostomi</taxon>
        <taxon>Lepidosauria</taxon>
        <taxon>Squamata</taxon>
        <taxon>Bifurcata</taxon>
        <taxon>Unidentata</taxon>
        <taxon>Episquamata</taxon>
        <taxon>Laterata</taxon>
        <taxon>Lacertibaenia</taxon>
        <taxon>Lacertidae</taxon>
        <taxon>Podarcis</taxon>
    </lineage>
</organism>
<reference evidence="2" key="3">
    <citation type="submission" date="2025-09" db="UniProtKB">
        <authorList>
            <consortium name="Ensembl"/>
        </authorList>
    </citation>
    <scope>IDENTIFICATION</scope>
</reference>
<dbReference type="GeneTree" id="ENSGT00390000014476"/>
<dbReference type="Proteomes" id="UP000472272">
    <property type="component" value="Chromosome 1"/>
</dbReference>
<reference evidence="2 3" key="1">
    <citation type="journal article" date="2019" name="Proc. Natl. Acad. Sci. U.S.A.">
        <title>Regulatory changes in pterin and carotenoid genes underlie balanced color polymorphisms in the wall lizard.</title>
        <authorList>
            <person name="Andrade P."/>
            <person name="Pinho C."/>
            <person name="Perez I de Lanuza G."/>
            <person name="Afonso S."/>
            <person name="Brejcha J."/>
            <person name="Rubin C.J."/>
            <person name="Wallerman O."/>
            <person name="Pereira P."/>
            <person name="Sabatino S.J."/>
            <person name="Bellati A."/>
            <person name="Pellitteri-Rosa D."/>
            <person name="Bosakova Z."/>
            <person name="Bunikis I."/>
            <person name="Carretero M.A."/>
            <person name="Feiner N."/>
            <person name="Marsik P."/>
            <person name="Pauperio F."/>
            <person name="Salvi D."/>
            <person name="Soler L."/>
            <person name="While G.M."/>
            <person name="Uller T."/>
            <person name="Font E."/>
            <person name="Andersson L."/>
            <person name="Carneiro M."/>
        </authorList>
    </citation>
    <scope>NUCLEOTIDE SEQUENCE</scope>
</reference>
<dbReference type="OMA" id="HCTNTSR"/>
<accession>A0A670I6B4</accession>
<dbReference type="InterPro" id="IPR029147">
    <property type="entry name" value="CFAP77"/>
</dbReference>
<evidence type="ECO:0000256" key="1">
    <source>
        <dbReference type="SAM" id="MobiDB-lite"/>
    </source>
</evidence>
<reference evidence="2" key="2">
    <citation type="submission" date="2025-08" db="UniProtKB">
        <authorList>
            <consortium name="Ensembl"/>
        </authorList>
    </citation>
    <scope>IDENTIFICATION</scope>
</reference>
<dbReference type="Ensembl" id="ENSPMRT00000007767.1">
    <property type="protein sequence ID" value="ENSPMRP00000007256.1"/>
    <property type="gene ID" value="ENSPMRG00000004911.1"/>
</dbReference>
<protein>
    <recommendedName>
        <fullName evidence="4">Cilia- and flagella-associated protein 77</fullName>
    </recommendedName>
</protein>
<dbReference type="Pfam" id="PF14825">
    <property type="entry name" value="CFAP77"/>
    <property type="match status" value="1"/>
</dbReference>
<feature type="region of interest" description="Disordered" evidence="1">
    <location>
        <begin position="143"/>
        <end position="162"/>
    </location>
</feature>
<evidence type="ECO:0000313" key="2">
    <source>
        <dbReference type="Ensembl" id="ENSPMRP00000007256.1"/>
    </source>
</evidence>